<comment type="caution">
    <text evidence="4">The sequence shown here is derived from an EMBL/GenBank/DDBJ whole genome shotgun (WGS) entry which is preliminary data.</text>
</comment>
<dbReference type="Gene3D" id="1.25.40.10">
    <property type="entry name" value="Tetratricopeptide repeat domain"/>
    <property type="match status" value="1"/>
</dbReference>
<dbReference type="PANTHER" id="PTHR36194">
    <property type="entry name" value="S-LAYER-LIKE PROTEIN"/>
    <property type="match status" value="1"/>
</dbReference>
<protein>
    <recommendedName>
        <fullName evidence="3">PEGA domain-containing protein</fullName>
    </recommendedName>
</protein>
<dbReference type="PANTHER" id="PTHR36194:SF1">
    <property type="entry name" value="S-LAYER-LIKE PROTEIN"/>
    <property type="match status" value="1"/>
</dbReference>
<dbReference type="AlphaFoldDB" id="A0A150RRQ5"/>
<dbReference type="Proteomes" id="UP000075515">
    <property type="component" value="Unassembled WGS sequence"/>
</dbReference>
<feature type="signal peptide" evidence="2">
    <location>
        <begin position="1"/>
        <end position="26"/>
    </location>
</feature>
<feature type="domain" description="PEGA" evidence="3">
    <location>
        <begin position="292"/>
        <end position="356"/>
    </location>
</feature>
<dbReference type="SUPFAM" id="SSF48452">
    <property type="entry name" value="TPR-like"/>
    <property type="match status" value="1"/>
</dbReference>
<name>A0A150RRQ5_SORCE</name>
<feature type="chain" id="PRO_5010449758" description="PEGA domain-containing protein" evidence="2">
    <location>
        <begin position="27"/>
        <end position="604"/>
    </location>
</feature>
<feature type="compositionally biased region" description="Basic and acidic residues" evidence="1">
    <location>
        <begin position="42"/>
        <end position="61"/>
    </location>
</feature>
<dbReference type="InterPro" id="IPR011990">
    <property type="entry name" value="TPR-like_helical_dom_sf"/>
</dbReference>
<organism evidence="4 5">
    <name type="scientific">Sorangium cellulosum</name>
    <name type="common">Polyangium cellulosum</name>
    <dbReference type="NCBI Taxonomy" id="56"/>
    <lineage>
        <taxon>Bacteria</taxon>
        <taxon>Pseudomonadati</taxon>
        <taxon>Myxococcota</taxon>
        <taxon>Polyangia</taxon>
        <taxon>Polyangiales</taxon>
        <taxon>Polyangiaceae</taxon>
        <taxon>Sorangium</taxon>
    </lineage>
</organism>
<dbReference type="EMBL" id="JEMC01003204">
    <property type="protein sequence ID" value="KYF82937.1"/>
    <property type="molecule type" value="Genomic_DNA"/>
</dbReference>
<dbReference type="Pfam" id="PF08308">
    <property type="entry name" value="PEGA"/>
    <property type="match status" value="2"/>
</dbReference>
<gene>
    <name evidence="4" type="ORF">BE18_45720</name>
</gene>
<evidence type="ECO:0000256" key="1">
    <source>
        <dbReference type="SAM" id="MobiDB-lite"/>
    </source>
</evidence>
<sequence length="604" mass="63633">MARRSVPGAASAVLWAALTTPLPALAQPSGPIAPESAPADQGRGELAEEGGRSEESREEARAHFEKGLALMDQGAWAAAAAEFTVSRRLYPTINATFNAADCLRKLQRYDEALEMFEALLREFPRLPQSEKASAQLAIDELRALVGTVEITGAKPGASIVIDGRDRGDYPPVNPIRVAAGVHMVRILKDGYAPFEMRVEVAGGRTAPVIVKHVALTESGRLKVTEQSGKAVDVVVDGDVVGQTPWEGTLAVGAHMVVLRGERNLGTGPAAAPVKAGQLTTLSLRAEELEAMLRVDPTPAGAMVTIDGVPVGRGTWEGALRAGAHRIEVRDEGFVPVTRQLNFARGQQEKLTIALPRDDDAEVWKKPSKLVVDLTTGFAVVPSLGGDVAGRCDGGCSRSVGLGGLGLLHAGYELGSGVGFGATLGYVLAYQKTAARAATVTPYGLSPEPGAADDQLRLSGLVAGGSAGWRLGERFPLLLRLGAGVVIGTVRDQRTRFTPNDGTNADDVIHVDAAESSASAFYFYLDPEARVSVHLGERFELSAGLQALMFFALAEPSFDDRQDVGVSHRVAGDRERPGVASYPGDALTGRTVALLVPSLGARYAF</sequence>
<evidence type="ECO:0000256" key="2">
    <source>
        <dbReference type="SAM" id="SignalP"/>
    </source>
</evidence>
<evidence type="ECO:0000313" key="5">
    <source>
        <dbReference type="Proteomes" id="UP000075515"/>
    </source>
</evidence>
<dbReference type="InterPro" id="IPR013229">
    <property type="entry name" value="PEGA"/>
</dbReference>
<evidence type="ECO:0000259" key="3">
    <source>
        <dbReference type="Pfam" id="PF08308"/>
    </source>
</evidence>
<keyword evidence="2" id="KW-0732">Signal</keyword>
<reference evidence="4 5" key="1">
    <citation type="submission" date="2014-02" db="EMBL/GenBank/DDBJ databases">
        <title>The small core and large imbalanced accessory genome model reveals a collaborative survival strategy of Sorangium cellulosum strains in nature.</title>
        <authorList>
            <person name="Han K."/>
            <person name="Peng R."/>
            <person name="Blom J."/>
            <person name="Li Y.-Z."/>
        </authorList>
    </citation>
    <scope>NUCLEOTIDE SEQUENCE [LARGE SCALE GENOMIC DNA]</scope>
    <source>
        <strain evidence="4 5">So0149</strain>
    </source>
</reference>
<proteinExistence type="predicted"/>
<evidence type="ECO:0000313" key="4">
    <source>
        <dbReference type="EMBL" id="KYF82937.1"/>
    </source>
</evidence>
<accession>A0A150RRQ5</accession>
<feature type="domain" description="PEGA" evidence="3">
    <location>
        <begin position="146"/>
        <end position="208"/>
    </location>
</feature>
<feature type="region of interest" description="Disordered" evidence="1">
    <location>
        <begin position="25"/>
        <end position="61"/>
    </location>
</feature>